<dbReference type="PROSITE" id="PS00076">
    <property type="entry name" value="PYRIDINE_REDOX_1"/>
    <property type="match status" value="1"/>
</dbReference>
<gene>
    <name evidence="13" type="ORF">UFOPK3164_00790</name>
    <name evidence="14" type="ORF">UFOPK3427_01554</name>
    <name evidence="15" type="ORF">UFOPK4112_00280</name>
</gene>
<evidence type="ECO:0000313" key="15">
    <source>
        <dbReference type="EMBL" id="CAB5010494.1"/>
    </source>
</evidence>
<comment type="similarity">
    <text evidence="3">Belongs to the class-I pyridine nucleotide-disulfide oxidoreductase family.</text>
</comment>
<dbReference type="AlphaFoldDB" id="A0A6J7EKK7"/>
<keyword evidence="4" id="KW-0963">Cytoplasm</keyword>
<dbReference type="Gene3D" id="3.50.50.60">
    <property type="entry name" value="FAD/NAD(P)-binding domain"/>
    <property type="match status" value="2"/>
</dbReference>
<keyword evidence="6" id="KW-0274">FAD</keyword>
<dbReference type="GO" id="GO:0005737">
    <property type="term" value="C:cytoplasm"/>
    <property type="evidence" value="ECO:0007669"/>
    <property type="project" value="UniProtKB-SubCell"/>
</dbReference>
<evidence type="ECO:0000256" key="2">
    <source>
        <dbReference type="ARBA" id="ARBA00004496"/>
    </source>
</evidence>
<keyword evidence="7" id="KW-0560">Oxidoreductase</keyword>
<dbReference type="Pfam" id="PF07992">
    <property type="entry name" value="Pyr_redox_2"/>
    <property type="match status" value="1"/>
</dbReference>
<organism evidence="14">
    <name type="scientific">freshwater metagenome</name>
    <dbReference type="NCBI Taxonomy" id="449393"/>
    <lineage>
        <taxon>unclassified sequences</taxon>
        <taxon>metagenomes</taxon>
        <taxon>ecological metagenomes</taxon>
    </lineage>
</organism>
<accession>A0A6J7EKK7</accession>
<evidence type="ECO:0000313" key="14">
    <source>
        <dbReference type="EMBL" id="CAB4881754.1"/>
    </source>
</evidence>
<dbReference type="SUPFAM" id="SSF55424">
    <property type="entry name" value="FAD/NAD-linked reductases, dimerisation (C-terminal) domain"/>
    <property type="match status" value="1"/>
</dbReference>
<comment type="cofactor">
    <cofactor evidence="1">
        <name>FAD</name>
        <dbReference type="ChEBI" id="CHEBI:57692"/>
    </cofactor>
</comment>
<evidence type="ECO:0000259" key="12">
    <source>
        <dbReference type="Pfam" id="PF07992"/>
    </source>
</evidence>
<dbReference type="InterPro" id="IPR036188">
    <property type="entry name" value="FAD/NAD-bd_sf"/>
</dbReference>
<dbReference type="PRINTS" id="PR00411">
    <property type="entry name" value="PNDRDTASEI"/>
</dbReference>
<dbReference type="GO" id="GO:0004148">
    <property type="term" value="F:dihydrolipoyl dehydrogenase (NADH) activity"/>
    <property type="evidence" value="ECO:0007669"/>
    <property type="project" value="InterPro"/>
</dbReference>
<dbReference type="EMBL" id="CAFBPM010000002">
    <property type="protein sequence ID" value="CAB5010494.1"/>
    <property type="molecule type" value="Genomic_DNA"/>
</dbReference>
<evidence type="ECO:0000256" key="7">
    <source>
        <dbReference type="ARBA" id="ARBA00023002"/>
    </source>
</evidence>
<evidence type="ECO:0000256" key="3">
    <source>
        <dbReference type="ARBA" id="ARBA00007532"/>
    </source>
</evidence>
<dbReference type="PANTHER" id="PTHR22912:SF217">
    <property type="entry name" value="DIHYDROLIPOYL DEHYDROGENASE"/>
    <property type="match status" value="1"/>
</dbReference>
<dbReference type="NCBIfam" id="TIGR01350">
    <property type="entry name" value="lipoamide_DH"/>
    <property type="match status" value="1"/>
</dbReference>
<dbReference type="FunFam" id="3.30.390.30:FF:000001">
    <property type="entry name" value="Dihydrolipoyl dehydrogenase"/>
    <property type="match status" value="1"/>
</dbReference>
<dbReference type="Gene3D" id="3.30.390.30">
    <property type="match status" value="1"/>
</dbReference>
<evidence type="ECO:0000259" key="11">
    <source>
        <dbReference type="Pfam" id="PF02852"/>
    </source>
</evidence>
<feature type="domain" description="FAD/NAD(P)-binding" evidence="12">
    <location>
        <begin position="11"/>
        <end position="332"/>
    </location>
</feature>
<dbReference type="InterPro" id="IPR023753">
    <property type="entry name" value="FAD/NAD-binding_dom"/>
</dbReference>
<keyword evidence="8" id="KW-0520">NAD</keyword>
<keyword evidence="9" id="KW-1015">Disulfide bond</keyword>
<protein>
    <submittedName>
        <fullName evidence="14">Unannotated protein</fullName>
    </submittedName>
</protein>
<dbReference type="EMBL" id="CAFABE010000029">
    <property type="protein sequence ID" value="CAB4826355.1"/>
    <property type="molecule type" value="Genomic_DNA"/>
</dbReference>
<dbReference type="InterPro" id="IPR050151">
    <property type="entry name" value="Class-I_Pyr_Nuc-Dis_Oxidored"/>
</dbReference>
<comment type="subcellular location">
    <subcellularLocation>
        <location evidence="2">Cytoplasm</location>
    </subcellularLocation>
</comment>
<evidence type="ECO:0000256" key="6">
    <source>
        <dbReference type="ARBA" id="ARBA00022827"/>
    </source>
</evidence>
<evidence type="ECO:0000256" key="1">
    <source>
        <dbReference type="ARBA" id="ARBA00001974"/>
    </source>
</evidence>
<name>A0A6J7EKK7_9ZZZZ</name>
<dbReference type="SUPFAM" id="SSF51905">
    <property type="entry name" value="FAD/NAD(P)-binding domain"/>
    <property type="match status" value="1"/>
</dbReference>
<dbReference type="EMBL" id="CAFBLT010000002">
    <property type="protein sequence ID" value="CAB4881754.1"/>
    <property type="molecule type" value="Genomic_DNA"/>
</dbReference>
<evidence type="ECO:0000256" key="4">
    <source>
        <dbReference type="ARBA" id="ARBA00022490"/>
    </source>
</evidence>
<dbReference type="InterPro" id="IPR016156">
    <property type="entry name" value="FAD/NAD-linked_Rdtase_dimer_sf"/>
</dbReference>
<evidence type="ECO:0000256" key="10">
    <source>
        <dbReference type="ARBA" id="ARBA00023284"/>
    </source>
</evidence>
<dbReference type="PIRSF" id="PIRSF000350">
    <property type="entry name" value="Mercury_reductase_MerA"/>
    <property type="match status" value="1"/>
</dbReference>
<reference evidence="14" key="1">
    <citation type="submission" date="2020-05" db="EMBL/GenBank/DDBJ databases">
        <authorList>
            <person name="Chiriac C."/>
            <person name="Salcher M."/>
            <person name="Ghai R."/>
            <person name="Kavagutti S V."/>
        </authorList>
    </citation>
    <scope>NUCLEOTIDE SEQUENCE</scope>
</reference>
<dbReference type="InterPro" id="IPR006258">
    <property type="entry name" value="Lipoamide_DH"/>
</dbReference>
<evidence type="ECO:0000256" key="9">
    <source>
        <dbReference type="ARBA" id="ARBA00023157"/>
    </source>
</evidence>
<dbReference type="InterPro" id="IPR001100">
    <property type="entry name" value="Pyr_nuc-diS_OxRdtase"/>
</dbReference>
<proteinExistence type="inferred from homology"/>
<dbReference type="Pfam" id="PF02852">
    <property type="entry name" value="Pyr_redox_dim"/>
    <property type="match status" value="1"/>
</dbReference>
<dbReference type="GO" id="GO:0050660">
    <property type="term" value="F:flavin adenine dinucleotide binding"/>
    <property type="evidence" value="ECO:0007669"/>
    <property type="project" value="InterPro"/>
</dbReference>
<dbReference type="PRINTS" id="PR00368">
    <property type="entry name" value="FADPNR"/>
</dbReference>
<dbReference type="PANTHER" id="PTHR22912">
    <property type="entry name" value="DISULFIDE OXIDOREDUCTASE"/>
    <property type="match status" value="1"/>
</dbReference>
<dbReference type="InterPro" id="IPR012999">
    <property type="entry name" value="Pyr_OxRdtase_I_AS"/>
</dbReference>
<evidence type="ECO:0000313" key="13">
    <source>
        <dbReference type="EMBL" id="CAB4826355.1"/>
    </source>
</evidence>
<evidence type="ECO:0000256" key="5">
    <source>
        <dbReference type="ARBA" id="ARBA00022630"/>
    </source>
</evidence>
<feature type="domain" description="Pyridine nucleotide-disulphide oxidoreductase dimerisation" evidence="11">
    <location>
        <begin position="352"/>
        <end position="463"/>
    </location>
</feature>
<dbReference type="InterPro" id="IPR004099">
    <property type="entry name" value="Pyr_nucl-diS_OxRdtase_dimer"/>
</dbReference>
<sequence length="476" mass="50217">MVEMSEQPITYDVVVIGGGPGGYGAALYGAAAGLNVALVERDKVGGACLHRGCVPAKEFLETASVWRTVSHAGEFGVETPDPSLDFSASQRRKQHVVDTMFKGLSGLLKNRKITVLSGTAQLHPEHRVHVVDGEDAGAVLQARSVILATGSRPRTLACLELDGKLVVTSDEFLALEELPRSAAVIGGGAIGCEFASLMGDLGVEVTIVEGLDSILGSCDHDVKAVIARSFKKRKISVLTSTTVLGHTPKSDSKSTSLLLENRDPLEVEMIVVSIGRQPYTEGLLADGVSLDFDDAGCVKTDELMHTSAEGIYAVGDIVSGSPQLAHVGFAEAIVAIQEILGEGGTPIHYDRVPWAIYCHPEVAFAGLSETDATEAGYDVVIQKDPFGGNSRARILGDTEGMVKIVAEKQSDGSPGRILGVHMVGPWVTEQLGAGYFAVNTEANVLDIANFLQPHPTLSETFGETLLALTGRGLHVN</sequence>
<keyword evidence="10" id="KW-0676">Redox-active center</keyword>
<keyword evidence="5" id="KW-0285">Flavoprotein</keyword>
<dbReference type="GO" id="GO:0006103">
    <property type="term" value="P:2-oxoglutarate metabolic process"/>
    <property type="evidence" value="ECO:0007669"/>
    <property type="project" value="TreeGrafter"/>
</dbReference>
<evidence type="ECO:0000256" key="8">
    <source>
        <dbReference type="ARBA" id="ARBA00023027"/>
    </source>
</evidence>